<feature type="compositionally biased region" description="Polar residues" evidence="2">
    <location>
        <begin position="424"/>
        <end position="442"/>
    </location>
</feature>
<comment type="similarity">
    <text evidence="1">Belongs to the CCZ1 family.</text>
</comment>
<dbReference type="Proteomes" id="UP000239560">
    <property type="component" value="Unassembled WGS sequence"/>
</dbReference>
<feature type="region of interest" description="Disordered" evidence="2">
    <location>
        <begin position="338"/>
        <end position="360"/>
    </location>
</feature>
<evidence type="ECO:0000313" key="5">
    <source>
        <dbReference type="Proteomes" id="UP000239560"/>
    </source>
</evidence>
<gene>
    <name evidence="4" type="ORF">AAT19DRAFT_9191</name>
</gene>
<feature type="region of interest" description="Disordered" evidence="2">
    <location>
        <begin position="413"/>
        <end position="452"/>
    </location>
</feature>
<dbReference type="PANTHER" id="PTHR13056:SF0">
    <property type="entry name" value="VACUOLAR FUSION PROTEIN CCZ1 HOMOLOG-RELATED"/>
    <property type="match status" value="1"/>
</dbReference>
<dbReference type="InterPro" id="IPR043987">
    <property type="entry name" value="CCZ1/INTU/HSP4_longin_1"/>
</dbReference>
<comment type="caution">
    <text evidence="4">The sequence shown here is derived from an EMBL/GenBank/DDBJ whole genome shotgun (WGS) entry which is preliminary data.</text>
</comment>
<proteinExistence type="inferred from homology"/>
<feature type="region of interest" description="Disordered" evidence="2">
    <location>
        <begin position="160"/>
        <end position="183"/>
    </location>
</feature>
<name>A0A2T0AJD9_RHOTO</name>
<sequence>MHLQVFVTTRHLRKELRTSRRRTGPRRTSFPAPAHKAMPTPRRRQPSALSEWPQLSLFAVYADEPVFDAGERAAGLSDEALEAAKVLYFATPLETQAYDAARRNRAMGTVLGVSSFARTLSPDEGARIRSVHSNKRRMLWVEVEPGFHLHATIRCPRLTRHPRRASTGTDASEGSREDSPASLAEDEVLLASLRQAYSEFRLRFGTIQGALEAEGKEAATGKLRDFWDAWTGDWETSMLQSQVERLLQAVPKSAILSTEAAAQLGPLLAQFAASNPSALPVLLHGDTVLSLPHLPTPSADQPPPAPGHPPPPPLSQDDLLALIRDLDRLLPPKRTLSVVSDAKDASSASLAGEDSAGSGRWSSLTAGMSSFLAPRPFSLAMPALPGTSTSNNPEKAPSKPAALRAGFAALRKTEQQEVAKRQQETGTSANDARSLGNGTPIASPTAPKANGSRWSLRNVSWGVLGFGPSENGSIDESSAPTEPSALVSVAGAGQDTGEGRVSGTDERAATASPLATDPPASSTDDASKPTTPAVELAPSVDVSELADAIGRTPTNEEEQPVVVAELAVPGLKARSRVGEQEPQERVSTEEERSSAVRLFCGEGDYRNTLFEARLYQRGALRLALAILPSTDSAALAWLDGRAERLLEAVESLLEIVIPPKPVYPHRHLVKHDLLVNSVSPSDSTGTTSADADAEFALVDSYVAMHAHPRVLESFTRLSSARWSLHRRFSTPLAPNAETGPSAVDTTDVFAILPSKCAANGKDFSLIDAAEELRRIERAYLRRA</sequence>
<reference evidence="4 5" key="1">
    <citation type="journal article" date="2018" name="Elife">
        <title>Functional genomics of lipid metabolism in the oleaginous yeast Rhodosporidium toruloides.</title>
        <authorList>
            <person name="Coradetti S.T."/>
            <person name="Pinel D."/>
            <person name="Geiselman G."/>
            <person name="Ito M."/>
            <person name="Mondo S."/>
            <person name="Reilly M.C."/>
            <person name="Cheng Y.F."/>
            <person name="Bauer S."/>
            <person name="Grigoriev I."/>
            <person name="Gladden J.M."/>
            <person name="Simmons B.A."/>
            <person name="Brem R."/>
            <person name="Arkin A.P."/>
            <person name="Skerker J.M."/>
        </authorList>
    </citation>
    <scope>NUCLEOTIDE SEQUENCE [LARGE SCALE GENOMIC DNA]</scope>
    <source>
        <strain evidence="4 5">NBRC 0880</strain>
    </source>
</reference>
<evidence type="ECO:0000256" key="2">
    <source>
        <dbReference type="SAM" id="MobiDB-lite"/>
    </source>
</evidence>
<evidence type="ECO:0000259" key="3">
    <source>
        <dbReference type="Pfam" id="PF19031"/>
    </source>
</evidence>
<evidence type="ECO:0000313" key="4">
    <source>
        <dbReference type="EMBL" id="PRQ78123.1"/>
    </source>
</evidence>
<feature type="region of interest" description="Disordered" evidence="2">
    <location>
        <begin position="491"/>
        <end position="542"/>
    </location>
</feature>
<feature type="region of interest" description="Disordered" evidence="2">
    <location>
        <begin position="292"/>
        <end position="317"/>
    </location>
</feature>
<organism evidence="4 5">
    <name type="scientific">Rhodotorula toruloides</name>
    <name type="common">Yeast</name>
    <name type="synonym">Rhodosporidium toruloides</name>
    <dbReference type="NCBI Taxonomy" id="5286"/>
    <lineage>
        <taxon>Eukaryota</taxon>
        <taxon>Fungi</taxon>
        <taxon>Dikarya</taxon>
        <taxon>Basidiomycota</taxon>
        <taxon>Pucciniomycotina</taxon>
        <taxon>Microbotryomycetes</taxon>
        <taxon>Sporidiobolales</taxon>
        <taxon>Sporidiobolaceae</taxon>
        <taxon>Rhodotorula</taxon>
    </lineage>
</organism>
<dbReference type="PANTHER" id="PTHR13056">
    <property type="entry name" value="VACUOLAR FUSION PROTEIN CCZ1 HOMOLOG-RELATED"/>
    <property type="match status" value="1"/>
</dbReference>
<feature type="domain" description="CCZ1/INTU/HSP4 first Longin" evidence="3">
    <location>
        <begin position="80"/>
        <end position="205"/>
    </location>
</feature>
<accession>A0A2T0AJD9</accession>
<evidence type="ECO:0000256" key="1">
    <source>
        <dbReference type="ARBA" id="ARBA00005352"/>
    </source>
</evidence>
<feature type="compositionally biased region" description="Basic residues" evidence="2">
    <location>
        <begin position="14"/>
        <end position="25"/>
    </location>
</feature>
<feature type="compositionally biased region" description="Polar residues" evidence="2">
    <location>
        <begin position="519"/>
        <end position="530"/>
    </location>
</feature>
<feature type="compositionally biased region" description="Basic and acidic residues" evidence="2">
    <location>
        <begin position="413"/>
        <end position="423"/>
    </location>
</feature>
<feature type="region of interest" description="Disordered" evidence="2">
    <location>
        <begin position="14"/>
        <end position="48"/>
    </location>
</feature>
<feature type="compositionally biased region" description="Low complexity" evidence="2">
    <location>
        <begin position="338"/>
        <end position="351"/>
    </location>
</feature>
<dbReference type="GO" id="GO:0016192">
    <property type="term" value="P:vesicle-mediated transport"/>
    <property type="evidence" value="ECO:0007669"/>
    <property type="project" value="InterPro"/>
</dbReference>
<dbReference type="AlphaFoldDB" id="A0A2T0AJD9"/>
<dbReference type="OrthoDB" id="240546at2759"/>
<dbReference type="EMBL" id="LCTV02000001">
    <property type="protein sequence ID" value="PRQ78123.1"/>
    <property type="molecule type" value="Genomic_DNA"/>
</dbReference>
<dbReference type="InterPro" id="IPR013176">
    <property type="entry name" value="Ccz1"/>
</dbReference>
<dbReference type="Pfam" id="PF19031">
    <property type="entry name" value="Intu_longin_1"/>
    <property type="match status" value="1"/>
</dbReference>
<feature type="compositionally biased region" description="Pro residues" evidence="2">
    <location>
        <begin position="300"/>
        <end position="314"/>
    </location>
</feature>
<protein>
    <submittedName>
        <fullName evidence="4">Proteophosphoglycan 5</fullName>
    </submittedName>
</protein>
<dbReference type="GO" id="GO:0035658">
    <property type="term" value="C:Mon1-Ccz1 complex"/>
    <property type="evidence" value="ECO:0007669"/>
    <property type="project" value="InterPro"/>
</dbReference>